<evidence type="ECO:0000259" key="9">
    <source>
        <dbReference type="Pfam" id="PF01794"/>
    </source>
</evidence>
<dbReference type="InterPro" id="IPR013130">
    <property type="entry name" value="Fe3_Rdtase_TM_dom"/>
</dbReference>
<keyword evidence="8" id="KW-0249">Electron transport</keyword>
<dbReference type="PANTHER" id="PTHR36964:SF1">
    <property type="entry name" value="PROTEIN-METHIONINE-SULFOXIDE REDUCTASE HEME-BINDING SUBUNIT MSRQ"/>
    <property type="match status" value="1"/>
</dbReference>
<evidence type="ECO:0000256" key="1">
    <source>
        <dbReference type="ARBA" id="ARBA00004141"/>
    </source>
</evidence>
<dbReference type="OrthoDB" id="9788328at2"/>
<evidence type="ECO:0000256" key="5">
    <source>
        <dbReference type="ARBA" id="ARBA00022989"/>
    </source>
</evidence>
<keyword evidence="8" id="KW-1003">Cell membrane</keyword>
<keyword evidence="4 8" id="KW-0812">Transmembrane</keyword>
<evidence type="ECO:0000256" key="8">
    <source>
        <dbReference type="HAMAP-Rule" id="MF_01207"/>
    </source>
</evidence>
<dbReference type="GO" id="GO:0046872">
    <property type="term" value="F:metal ion binding"/>
    <property type="evidence" value="ECO:0007669"/>
    <property type="project" value="UniProtKB-KW"/>
</dbReference>
<dbReference type="InterPro" id="IPR022837">
    <property type="entry name" value="MsrQ-like"/>
</dbReference>
<evidence type="ECO:0000313" key="10">
    <source>
        <dbReference type="EMBL" id="SEL05087.1"/>
    </source>
</evidence>
<keyword evidence="6 8" id="KW-0408">Iron</keyword>
<sequence>MREPRPPSLPWHTLARLGVLAAAATPLAWLLWAWHADHLGVLPEEALLHYLGRWGLYWLLATLALGPAFRLTGWTAFMVVRRPMGLWAFTYLSLHLLVWLGLEQAWLWDFIFEEISRMLHLQLGMISLLLLIPLVLTSVRRAQTLLGLHRWRWLHRLAYLSAAGGLWHFALVDRGDRPEVLASVTVLVGLVCFRLGDALITRMTQRRPG</sequence>
<evidence type="ECO:0000313" key="11">
    <source>
        <dbReference type="Proteomes" id="UP000199256"/>
    </source>
</evidence>
<feature type="transmembrane region" description="Helical" evidence="8">
    <location>
        <begin position="54"/>
        <end position="72"/>
    </location>
</feature>
<reference evidence="11" key="1">
    <citation type="submission" date="2016-10" db="EMBL/GenBank/DDBJ databases">
        <authorList>
            <person name="Varghese N."/>
            <person name="Submissions S."/>
        </authorList>
    </citation>
    <scope>NUCLEOTIDE SEQUENCE [LARGE SCALE GENOMIC DNA]</scope>
    <source>
        <strain evidence="11">DSM 241</strain>
    </source>
</reference>
<dbReference type="STRING" id="1396821.SAMN05444515_108106"/>
<dbReference type="AlphaFoldDB" id="A0A1H7M3B8"/>
<keyword evidence="8" id="KW-0288">FMN</keyword>
<accession>A0A1H7M3B8</accession>
<proteinExistence type="inferred from homology"/>
<comment type="cofactor">
    <cofactor evidence="8">
        <name>FMN</name>
        <dbReference type="ChEBI" id="CHEBI:58210"/>
    </cofactor>
    <text evidence="8">Binds 1 FMN per subunit.</text>
</comment>
<keyword evidence="8" id="KW-0479">Metal-binding</keyword>
<comment type="cofactor">
    <cofactor evidence="8">
        <name>heme b</name>
        <dbReference type="ChEBI" id="CHEBI:60344"/>
    </cofactor>
    <text evidence="8">Binds 1 heme b (iron(II)-protoporphyrin IX) group per subunit.</text>
</comment>
<name>A0A1H7M3B8_9GAMM</name>
<comment type="similarity">
    <text evidence="8">Belongs to the MsrQ family.</text>
</comment>
<dbReference type="PANTHER" id="PTHR36964">
    <property type="entry name" value="PROTEIN-METHIONINE-SULFOXIDE REDUCTASE HEME-BINDING SUBUNIT MSRQ"/>
    <property type="match status" value="1"/>
</dbReference>
<evidence type="ECO:0000256" key="2">
    <source>
        <dbReference type="ARBA" id="ARBA00022448"/>
    </source>
</evidence>
<feature type="transmembrane region" description="Helical" evidence="8">
    <location>
        <begin position="151"/>
        <end position="169"/>
    </location>
</feature>
<keyword evidence="2 8" id="KW-0813">Transport</keyword>
<keyword evidence="3 8" id="KW-0349">Heme</keyword>
<evidence type="ECO:0000256" key="4">
    <source>
        <dbReference type="ARBA" id="ARBA00022692"/>
    </source>
</evidence>
<dbReference type="RefSeq" id="WP_090253462.1">
    <property type="nucleotide sequence ID" value="NZ_FOAA01000008.1"/>
</dbReference>
<keyword evidence="5 8" id="KW-1133">Transmembrane helix</keyword>
<gene>
    <name evidence="8" type="primary">msrQ</name>
    <name evidence="10" type="ORF">SAMN05444515_108106</name>
</gene>
<evidence type="ECO:0000256" key="7">
    <source>
        <dbReference type="ARBA" id="ARBA00023136"/>
    </source>
</evidence>
<evidence type="ECO:0000256" key="6">
    <source>
        <dbReference type="ARBA" id="ARBA00023004"/>
    </source>
</evidence>
<protein>
    <recommendedName>
        <fullName evidence="8">Protein-methionine-sulfoxide reductase heme-binding subunit MsrQ</fullName>
    </recommendedName>
    <alternativeName>
        <fullName evidence="8">Flavocytochrome MsrQ</fullName>
    </alternativeName>
</protein>
<dbReference type="GO" id="GO:0009055">
    <property type="term" value="F:electron transfer activity"/>
    <property type="evidence" value="ECO:0007669"/>
    <property type="project" value="UniProtKB-UniRule"/>
</dbReference>
<dbReference type="GO" id="GO:0010181">
    <property type="term" value="F:FMN binding"/>
    <property type="evidence" value="ECO:0007669"/>
    <property type="project" value="UniProtKB-UniRule"/>
</dbReference>
<comment type="function">
    <text evidence="8">Part of the MsrPQ system that repairs oxidized periplasmic proteins containing methionine sulfoxide residues (Met-O), using respiratory chain electrons. Thus protects these proteins from oxidative-stress damage caused by reactive species of oxygen and chlorine generated by the host defense mechanisms. MsrPQ is essential for the maintenance of envelope integrity under bleach stress, rescuing a wide series of structurally unrelated periplasmic proteins from methionine oxidation. MsrQ provides electrons for reduction to the reductase catalytic subunit MsrP, using the quinone pool of the respiratory chain.</text>
</comment>
<dbReference type="EMBL" id="FOAA01000008">
    <property type="protein sequence ID" value="SEL05087.1"/>
    <property type="molecule type" value="Genomic_DNA"/>
</dbReference>
<organism evidence="10 11">
    <name type="scientific">Ectothiorhodospira marina</name>
    <dbReference type="NCBI Taxonomy" id="1396821"/>
    <lineage>
        <taxon>Bacteria</taxon>
        <taxon>Pseudomonadati</taxon>
        <taxon>Pseudomonadota</taxon>
        <taxon>Gammaproteobacteria</taxon>
        <taxon>Chromatiales</taxon>
        <taxon>Ectothiorhodospiraceae</taxon>
        <taxon>Ectothiorhodospira</taxon>
    </lineage>
</organism>
<feature type="domain" description="Ferric oxidoreductase" evidence="9">
    <location>
        <begin position="51"/>
        <end position="163"/>
    </location>
</feature>
<dbReference type="GO" id="GO:0005886">
    <property type="term" value="C:plasma membrane"/>
    <property type="evidence" value="ECO:0007669"/>
    <property type="project" value="UniProtKB-SubCell"/>
</dbReference>
<dbReference type="Proteomes" id="UP000199256">
    <property type="component" value="Unassembled WGS sequence"/>
</dbReference>
<feature type="transmembrane region" description="Helical" evidence="8">
    <location>
        <begin position="84"/>
        <end position="102"/>
    </location>
</feature>
<comment type="subcellular location">
    <subcellularLocation>
        <location evidence="8">Cell membrane</location>
        <topology evidence="8">Multi-pass membrane protein</topology>
    </subcellularLocation>
    <subcellularLocation>
        <location evidence="1">Membrane</location>
        <topology evidence="1">Multi-pass membrane protein</topology>
    </subcellularLocation>
</comment>
<feature type="transmembrane region" description="Helical" evidence="8">
    <location>
        <begin position="122"/>
        <end position="139"/>
    </location>
</feature>
<keyword evidence="8" id="KW-0285">Flavoprotein</keyword>
<dbReference type="Pfam" id="PF01794">
    <property type="entry name" value="Ferric_reduct"/>
    <property type="match status" value="1"/>
</dbReference>
<feature type="transmembrane region" description="Helical" evidence="8">
    <location>
        <begin position="181"/>
        <end position="200"/>
    </location>
</feature>
<dbReference type="GO" id="GO:0020037">
    <property type="term" value="F:heme binding"/>
    <property type="evidence" value="ECO:0007669"/>
    <property type="project" value="UniProtKB-UniRule"/>
</dbReference>
<dbReference type="HAMAP" id="MF_01207">
    <property type="entry name" value="MsrQ"/>
    <property type="match status" value="1"/>
</dbReference>
<comment type="subunit">
    <text evidence="8">Heterodimer of a catalytic subunit (MsrP) and a heme-binding subunit (MsrQ).</text>
</comment>
<dbReference type="GO" id="GO:0016679">
    <property type="term" value="F:oxidoreductase activity, acting on diphenols and related substances as donors"/>
    <property type="evidence" value="ECO:0007669"/>
    <property type="project" value="TreeGrafter"/>
</dbReference>
<evidence type="ECO:0000256" key="3">
    <source>
        <dbReference type="ARBA" id="ARBA00022617"/>
    </source>
</evidence>
<feature type="transmembrane region" description="Helical" evidence="8">
    <location>
        <begin position="14"/>
        <end position="34"/>
    </location>
</feature>
<dbReference type="GO" id="GO:0030091">
    <property type="term" value="P:protein repair"/>
    <property type="evidence" value="ECO:0007669"/>
    <property type="project" value="UniProtKB-UniRule"/>
</dbReference>
<keyword evidence="11" id="KW-1185">Reference proteome</keyword>
<keyword evidence="7 8" id="KW-0472">Membrane</keyword>